<organism evidence="3 4">
    <name type="scientific">Thraustotheca clavata</name>
    <dbReference type="NCBI Taxonomy" id="74557"/>
    <lineage>
        <taxon>Eukaryota</taxon>
        <taxon>Sar</taxon>
        <taxon>Stramenopiles</taxon>
        <taxon>Oomycota</taxon>
        <taxon>Saprolegniomycetes</taxon>
        <taxon>Saprolegniales</taxon>
        <taxon>Achlyaceae</taxon>
        <taxon>Thraustotheca</taxon>
    </lineage>
</organism>
<dbReference type="PROSITE" id="PS50088">
    <property type="entry name" value="ANK_REPEAT"/>
    <property type="match status" value="1"/>
</dbReference>
<dbReference type="Pfam" id="PF14033">
    <property type="entry name" value="DUF4246"/>
    <property type="match status" value="1"/>
</dbReference>
<dbReference type="PANTHER" id="PTHR33119:SF1">
    <property type="entry name" value="FE2OG DIOXYGENASE DOMAIN-CONTAINING PROTEIN"/>
    <property type="match status" value="1"/>
</dbReference>
<dbReference type="EMBL" id="JNBS01001795">
    <property type="protein sequence ID" value="OQR99613.1"/>
    <property type="molecule type" value="Genomic_DNA"/>
</dbReference>
<accession>A0A1V9ZNQ9</accession>
<reference evidence="3 4" key="1">
    <citation type="journal article" date="2014" name="Genome Biol. Evol.">
        <title>The secreted proteins of Achlya hypogyna and Thraustotheca clavata identify the ancestral oomycete secretome and reveal gene acquisitions by horizontal gene transfer.</title>
        <authorList>
            <person name="Misner I."/>
            <person name="Blouin N."/>
            <person name="Leonard G."/>
            <person name="Richards T.A."/>
            <person name="Lane C.E."/>
        </authorList>
    </citation>
    <scope>NUCLEOTIDE SEQUENCE [LARGE SCALE GENOMIC DNA]</scope>
    <source>
        <strain evidence="3 4">ATCC 34112</strain>
    </source>
</reference>
<evidence type="ECO:0000313" key="3">
    <source>
        <dbReference type="EMBL" id="OQR99613.1"/>
    </source>
</evidence>
<evidence type="ECO:0000259" key="2">
    <source>
        <dbReference type="Pfam" id="PF14033"/>
    </source>
</evidence>
<dbReference type="AlphaFoldDB" id="A0A1V9ZNQ9"/>
<dbReference type="InterPro" id="IPR036770">
    <property type="entry name" value="Ankyrin_rpt-contain_sf"/>
</dbReference>
<comment type="caution">
    <text evidence="3">The sequence shown here is derived from an EMBL/GenBank/DDBJ whole genome shotgun (WGS) entry which is preliminary data.</text>
</comment>
<dbReference type="SMART" id="SM00248">
    <property type="entry name" value="ANK"/>
    <property type="match status" value="8"/>
</dbReference>
<sequence length="919" mass="103143">MDIAKELRSAVDDNNGPKLHELVRAHAVAPLLLEVDENGTTLLMKAASKGHVNAVRELAPLSNVNAQDKNGATAMYLAACNGHDDVIKELLTKQANIELSNDEGRTPFMAAVANKHLQTVKLLCKHTDINAQDKNKWTALMIAVAEPGNADIVKWLIRIRAIAKCVNFEGCSALHFACQSANTEYIELLVGHSNVNAINKAFQTPLSLCAQCSNAAAAIDLLLEHNADANHQDMPNLKTPLHNACMFGDGRNIQALVKKSNLELKDKEKKVALEYLALERIERLIPLLSEDQRAVVANLQGQDGSTFVQKALASGNETLAIALLPFANMSLTNHSVENLTDLALSKKLLSVVDCLERVTRSFWVPTTKSMAQRDASSFRVVDYVYTLAELEYMHALCEVVNKPHWYIKYLDPTIRSKWQTELHWDDKKFNFLMEELDFYMKIFKLNDGGSIIPISSNGVYITDRLVESSLVNELKALLTPLEAKAIERGDYHPMSDDQVIDIVHPSMYCAVYGRTKYVLPPKSSNDTPVGDQVLIWKEQWETSYLKDISKAFQWLPTPIKVDTNGNASFTSYINNIHPSQTTLYNKLQELFSIMLPLFELTIAATKQEPLQRYEVAHCVEEYSTSEEELAYARHVLGPDADEDHELYDEVDFYGEGYLQFRWTLYNQAKEAGKEDVQPPIDFPKLQDHFPIPTTPIPSNSLVNSTLQVITKVATIQLTPEKPKYAGGSWHIEGMANEAIVATGILYYDMHNITSSKLQFRQAFAEDIELGYEQSRHLGIEQVYGLRNEEPSVQQTGFITALEGRCVVFPNFQQHRVAPFELIDLSMPGHRKIIAFFLIDPSLSLLSTANVPPQQHEWLVSSLAEAIDQSPIEALANMSSMTGSMTHEEAREFMVQLMQERQQSQEFLAQDIPLVSLCEH</sequence>
<dbReference type="InterPro" id="IPR049192">
    <property type="entry name" value="DUF4246_C"/>
</dbReference>
<protein>
    <recommendedName>
        <fullName evidence="2">DUF4246 domain-containing protein</fullName>
    </recommendedName>
</protein>
<dbReference type="PROSITE" id="PS50297">
    <property type="entry name" value="ANK_REP_REGION"/>
    <property type="match status" value="1"/>
</dbReference>
<gene>
    <name evidence="3" type="ORF">THRCLA_06443</name>
</gene>
<dbReference type="Proteomes" id="UP000243217">
    <property type="component" value="Unassembled WGS sequence"/>
</dbReference>
<dbReference type="Pfam" id="PF00023">
    <property type="entry name" value="Ank"/>
    <property type="match status" value="1"/>
</dbReference>
<dbReference type="PANTHER" id="PTHR33119">
    <property type="entry name" value="IFI3P"/>
    <property type="match status" value="1"/>
</dbReference>
<dbReference type="OrthoDB" id="59491at2759"/>
<name>A0A1V9ZNQ9_9STRA</name>
<keyword evidence="1" id="KW-0040">ANK repeat</keyword>
<feature type="repeat" description="ANK" evidence="1">
    <location>
        <begin position="70"/>
        <end position="102"/>
    </location>
</feature>
<dbReference type="STRING" id="74557.A0A1V9ZNQ9"/>
<feature type="domain" description="DUF4246" evidence="2">
    <location>
        <begin position="427"/>
        <end position="858"/>
    </location>
</feature>
<evidence type="ECO:0000313" key="4">
    <source>
        <dbReference type="Proteomes" id="UP000243217"/>
    </source>
</evidence>
<dbReference type="Gene3D" id="1.25.40.20">
    <property type="entry name" value="Ankyrin repeat-containing domain"/>
    <property type="match status" value="2"/>
</dbReference>
<proteinExistence type="predicted"/>
<dbReference type="InterPro" id="IPR002110">
    <property type="entry name" value="Ankyrin_rpt"/>
</dbReference>
<evidence type="ECO:0000256" key="1">
    <source>
        <dbReference type="PROSITE-ProRule" id="PRU00023"/>
    </source>
</evidence>
<keyword evidence="4" id="KW-1185">Reference proteome</keyword>
<dbReference type="Pfam" id="PF12796">
    <property type="entry name" value="Ank_2"/>
    <property type="match status" value="1"/>
</dbReference>
<dbReference type="SUPFAM" id="SSF48403">
    <property type="entry name" value="Ankyrin repeat"/>
    <property type="match status" value="2"/>
</dbReference>
<dbReference type="InterPro" id="IPR025340">
    <property type="entry name" value="DUF4246"/>
</dbReference>